<feature type="region of interest" description="Disordered" evidence="1">
    <location>
        <begin position="148"/>
        <end position="180"/>
    </location>
</feature>
<dbReference type="EMBL" id="BONJ01000028">
    <property type="protein sequence ID" value="GIG16812.1"/>
    <property type="molecule type" value="Genomic_DNA"/>
</dbReference>
<dbReference type="RefSeq" id="WP_166379232.1">
    <property type="nucleotide sequence ID" value="NZ_BAAATT010000005.1"/>
</dbReference>
<feature type="compositionally biased region" description="Polar residues" evidence="1">
    <location>
        <begin position="150"/>
        <end position="172"/>
    </location>
</feature>
<reference evidence="2" key="1">
    <citation type="submission" date="2021-01" db="EMBL/GenBank/DDBJ databases">
        <title>Whole genome shotgun sequence of Catellatospora methionotrophica NBRC 14553.</title>
        <authorList>
            <person name="Komaki H."/>
            <person name="Tamura T."/>
        </authorList>
    </citation>
    <scope>NUCLEOTIDE SEQUENCE</scope>
    <source>
        <strain evidence="2">NBRC 14553</strain>
    </source>
</reference>
<dbReference type="AlphaFoldDB" id="A0A8J3L9E7"/>
<evidence type="ECO:0000256" key="1">
    <source>
        <dbReference type="SAM" id="MobiDB-lite"/>
    </source>
</evidence>
<name>A0A8J3L9E7_9ACTN</name>
<comment type="caution">
    <text evidence="2">The sequence shown here is derived from an EMBL/GenBank/DDBJ whole genome shotgun (WGS) entry which is preliminary data.</text>
</comment>
<evidence type="ECO:0000313" key="3">
    <source>
        <dbReference type="Proteomes" id="UP000660339"/>
    </source>
</evidence>
<dbReference type="Proteomes" id="UP000660339">
    <property type="component" value="Unassembled WGS sequence"/>
</dbReference>
<sequence length="180" mass="19228">MADNTAQVLEYLAHKKVPEKFVGPEVPDGGLRLETIELVGTLQAGNAQEIHVLSGGVVLRLPTEAVLAIDDSKFGPTGSARMVVSTTAVAEARHRLLLLPEIRDNTPLPVLETSGEHIDYGIYTDKTLERYKDVIEKLRQMALSVPVGAGSNSETVSFASSATGDGNGNSDSDPIRMTDD</sequence>
<accession>A0A8J3L9E7</accession>
<protein>
    <submittedName>
        <fullName evidence="2">Uncharacterized protein</fullName>
    </submittedName>
</protein>
<organism evidence="2 3">
    <name type="scientific">Catellatospora methionotrophica</name>
    <dbReference type="NCBI Taxonomy" id="121620"/>
    <lineage>
        <taxon>Bacteria</taxon>
        <taxon>Bacillati</taxon>
        <taxon>Actinomycetota</taxon>
        <taxon>Actinomycetes</taxon>
        <taxon>Micromonosporales</taxon>
        <taxon>Micromonosporaceae</taxon>
        <taxon>Catellatospora</taxon>
    </lineage>
</organism>
<evidence type="ECO:0000313" key="2">
    <source>
        <dbReference type="EMBL" id="GIG16812.1"/>
    </source>
</evidence>
<gene>
    <name evidence="2" type="ORF">Cme02nite_51440</name>
</gene>
<proteinExistence type="predicted"/>
<keyword evidence="3" id="KW-1185">Reference proteome</keyword>